<dbReference type="InterPro" id="IPR036328">
    <property type="entry name" value="MliC_sf"/>
</dbReference>
<evidence type="ECO:0000256" key="2">
    <source>
        <dbReference type="ARBA" id="ARBA00023136"/>
    </source>
</evidence>
<gene>
    <name evidence="7" type="ORF">ACFPFW_06450</name>
</gene>
<evidence type="ECO:0000256" key="5">
    <source>
        <dbReference type="SAM" id="SignalP"/>
    </source>
</evidence>
<dbReference type="Gene3D" id="2.40.128.200">
    <property type="match status" value="1"/>
</dbReference>
<dbReference type="PANTHER" id="PTHR37549">
    <property type="entry name" value="LIPOPROTEIN LPRI"/>
    <property type="match status" value="1"/>
</dbReference>
<sequence>MSTTRILASLTLLAAIAAVPLPAVAAQPSFNCDKPANAAEEMICKDDQLAALDRETERLFRLARDGASLTPDKRKELVAIERGFIKGRDDCSKADDKRACVITAYVTRISELRQDYPDVLSGDAMGASVGPFAMRCPGIDADIAASFINIDPMYAYLSWPGNSLVFTQAQSGSGARYTATTAAGTAEFWQKGPEATLTMPGKPQMTCSIKATI</sequence>
<comment type="caution">
    <text evidence="7">The sequence shown here is derived from an EMBL/GenBank/DDBJ whole genome shotgun (WGS) entry which is preliminary data.</text>
</comment>
<evidence type="ECO:0000313" key="8">
    <source>
        <dbReference type="Proteomes" id="UP001595796"/>
    </source>
</evidence>
<dbReference type="SUPFAM" id="SSF141488">
    <property type="entry name" value="YdhA-like"/>
    <property type="match status" value="1"/>
</dbReference>
<dbReference type="InterPro" id="IPR052755">
    <property type="entry name" value="Lysozyme_Inhibitor_LprI"/>
</dbReference>
<dbReference type="RefSeq" id="WP_114958111.1">
    <property type="nucleotide sequence ID" value="NZ_JBHSJF010000005.1"/>
</dbReference>
<keyword evidence="3" id="KW-0564">Palmitate</keyword>
<evidence type="ECO:0000259" key="6">
    <source>
        <dbReference type="Pfam" id="PF09864"/>
    </source>
</evidence>
<name>A0ABV9YZP3_9HYPH</name>
<reference evidence="8" key="1">
    <citation type="journal article" date="2019" name="Int. J. Syst. Evol. Microbiol.">
        <title>The Global Catalogue of Microorganisms (GCM) 10K type strain sequencing project: providing services to taxonomists for standard genome sequencing and annotation.</title>
        <authorList>
            <consortium name="The Broad Institute Genomics Platform"/>
            <consortium name="The Broad Institute Genome Sequencing Center for Infectious Disease"/>
            <person name="Wu L."/>
            <person name="Ma J."/>
        </authorList>
    </citation>
    <scope>NUCLEOTIDE SEQUENCE [LARGE SCALE GENOMIC DNA]</scope>
    <source>
        <strain evidence="8">CGMCC 1.16444</strain>
    </source>
</reference>
<dbReference type="InterPro" id="IPR018660">
    <property type="entry name" value="MliC"/>
</dbReference>
<keyword evidence="1 5" id="KW-0732">Signal</keyword>
<evidence type="ECO:0000256" key="4">
    <source>
        <dbReference type="ARBA" id="ARBA00023288"/>
    </source>
</evidence>
<dbReference type="Proteomes" id="UP001595796">
    <property type="component" value="Unassembled WGS sequence"/>
</dbReference>
<protein>
    <submittedName>
        <fullName evidence="7">MliC family protein</fullName>
    </submittedName>
</protein>
<organism evidence="7 8">
    <name type="scientific">Flaviflagellibacter deserti</name>
    <dbReference type="NCBI Taxonomy" id="2267266"/>
    <lineage>
        <taxon>Bacteria</taxon>
        <taxon>Pseudomonadati</taxon>
        <taxon>Pseudomonadota</taxon>
        <taxon>Alphaproteobacteria</taxon>
        <taxon>Hyphomicrobiales</taxon>
        <taxon>Flaviflagellibacter</taxon>
    </lineage>
</organism>
<feature type="chain" id="PRO_5047382118" evidence="5">
    <location>
        <begin position="26"/>
        <end position="213"/>
    </location>
</feature>
<dbReference type="EMBL" id="JBHSJF010000005">
    <property type="protein sequence ID" value="MFC5067654.1"/>
    <property type="molecule type" value="Genomic_DNA"/>
</dbReference>
<proteinExistence type="predicted"/>
<keyword evidence="4" id="KW-0449">Lipoprotein</keyword>
<evidence type="ECO:0000256" key="3">
    <source>
        <dbReference type="ARBA" id="ARBA00023139"/>
    </source>
</evidence>
<evidence type="ECO:0000256" key="1">
    <source>
        <dbReference type="ARBA" id="ARBA00022729"/>
    </source>
</evidence>
<feature type="signal peptide" evidence="5">
    <location>
        <begin position="1"/>
        <end position="25"/>
    </location>
</feature>
<keyword evidence="8" id="KW-1185">Reference proteome</keyword>
<evidence type="ECO:0000313" key="7">
    <source>
        <dbReference type="EMBL" id="MFC5067654.1"/>
    </source>
</evidence>
<dbReference type="PANTHER" id="PTHR37549:SF1">
    <property type="entry name" value="LIPOPROTEIN LPRI"/>
    <property type="match status" value="1"/>
</dbReference>
<feature type="domain" description="C-type lysozyme inhibitor" evidence="6">
    <location>
        <begin position="140"/>
        <end position="203"/>
    </location>
</feature>
<keyword evidence="2" id="KW-0472">Membrane</keyword>
<accession>A0ABV9YZP3</accession>
<dbReference type="Pfam" id="PF09864">
    <property type="entry name" value="MliC"/>
    <property type="match status" value="1"/>
</dbReference>